<reference evidence="11" key="1">
    <citation type="journal article" date="2019" name="Int. J. Syst. Evol. Microbiol.">
        <title>The Global Catalogue of Microorganisms (GCM) 10K type strain sequencing project: providing services to taxonomists for standard genome sequencing and annotation.</title>
        <authorList>
            <consortium name="The Broad Institute Genomics Platform"/>
            <consortium name="The Broad Institute Genome Sequencing Center for Infectious Disease"/>
            <person name="Wu L."/>
            <person name="Ma J."/>
        </authorList>
    </citation>
    <scope>NUCLEOTIDE SEQUENCE [LARGE SCALE GENOMIC DNA]</scope>
    <source>
        <strain evidence="11">JCM 30774</strain>
    </source>
</reference>
<feature type="transmembrane region" description="Helical" evidence="8">
    <location>
        <begin position="89"/>
        <end position="107"/>
    </location>
</feature>
<dbReference type="RefSeq" id="WP_377364284.1">
    <property type="nucleotide sequence ID" value="NZ_JBHTMN010000002.1"/>
</dbReference>
<comment type="subcellular location">
    <subcellularLocation>
        <location evidence="1 8">Cell membrane</location>
        <topology evidence="1 8">Multi-pass membrane protein</topology>
    </subcellularLocation>
</comment>
<keyword evidence="3 8" id="KW-0813">Transport</keyword>
<feature type="domain" description="ABC transmembrane type-1" evidence="9">
    <location>
        <begin position="83"/>
        <end position="289"/>
    </location>
</feature>
<evidence type="ECO:0000256" key="3">
    <source>
        <dbReference type="ARBA" id="ARBA00022448"/>
    </source>
</evidence>
<evidence type="ECO:0000256" key="7">
    <source>
        <dbReference type="ARBA" id="ARBA00023136"/>
    </source>
</evidence>
<keyword evidence="7 8" id="KW-0472">Membrane</keyword>
<dbReference type="EMBL" id="JBHTMN010000002">
    <property type="protein sequence ID" value="MFD1381858.1"/>
    <property type="molecule type" value="Genomic_DNA"/>
</dbReference>
<dbReference type="InterPro" id="IPR000515">
    <property type="entry name" value="MetI-like"/>
</dbReference>
<feature type="transmembrane region" description="Helical" evidence="8">
    <location>
        <begin position="119"/>
        <end position="141"/>
    </location>
</feature>
<sequence>MSKLFYNRWVLIGIPYGWLLLFFIAPLFIILGISLSDPAFSIPPYTPILEVQRGLEGVWQYLSELDVENFITVFQDRVYFASYLNSLEMAAITVFWCLIIGFPIAYGMSCAPASWKPKLIMAINLTFWCSFLIRIYAWMVLLSKEGVINHLLIALGVIDTPLTILNTNFAVYLGLVYAYLPLMIFPVFATLEKLDNSVYEAARDLGCSHTKAFYFITLPLSLPGILAGCFLVFIPVTGEFIVPSLLGNSSTPVIGRVLWTEFFTNGDWPIAAAISIFLMMFLVVPIILSQVFKKDKEA</sequence>
<evidence type="ECO:0000313" key="11">
    <source>
        <dbReference type="Proteomes" id="UP001597059"/>
    </source>
</evidence>
<protein>
    <submittedName>
        <fullName evidence="10">ABC transporter permease</fullName>
    </submittedName>
</protein>
<evidence type="ECO:0000256" key="2">
    <source>
        <dbReference type="ARBA" id="ARBA00007069"/>
    </source>
</evidence>
<dbReference type="PANTHER" id="PTHR42929">
    <property type="entry name" value="INNER MEMBRANE ABC TRANSPORTER PERMEASE PROTEIN YDCU-RELATED-RELATED"/>
    <property type="match status" value="1"/>
</dbReference>
<evidence type="ECO:0000256" key="5">
    <source>
        <dbReference type="ARBA" id="ARBA00022692"/>
    </source>
</evidence>
<evidence type="ECO:0000259" key="9">
    <source>
        <dbReference type="PROSITE" id="PS50928"/>
    </source>
</evidence>
<keyword evidence="6 8" id="KW-1133">Transmembrane helix</keyword>
<dbReference type="SUPFAM" id="SSF161098">
    <property type="entry name" value="MetI-like"/>
    <property type="match status" value="1"/>
</dbReference>
<dbReference type="PROSITE" id="PS50928">
    <property type="entry name" value="ABC_TM1"/>
    <property type="match status" value="1"/>
</dbReference>
<dbReference type="Pfam" id="PF00528">
    <property type="entry name" value="BPD_transp_1"/>
    <property type="match status" value="1"/>
</dbReference>
<feature type="transmembrane region" description="Helical" evidence="8">
    <location>
        <begin position="212"/>
        <end position="236"/>
    </location>
</feature>
<evidence type="ECO:0000256" key="4">
    <source>
        <dbReference type="ARBA" id="ARBA00022475"/>
    </source>
</evidence>
<comment type="caution">
    <text evidence="10">The sequence shown here is derived from an EMBL/GenBank/DDBJ whole genome shotgun (WGS) entry which is preliminary data.</text>
</comment>
<feature type="transmembrane region" description="Helical" evidence="8">
    <location>
        <begin position="268"/>
        <end position="288"/>
    </location>
</feature>
<organism evidence="10 11">
    <name type="scientific">Rhodanobacter aciditrophus</name>
    <dbReference type="NCBI Taxonomy" id="1623218"/>
    <lineage>
        <taxon>Bacteria</taxon>
        <taxon>Pseudomonadati</taxon>
        <taxon>Pseudomonadota</taxon>
        <taxon>Gammaproteobacteria</taxon>
        <taxon>Lysobacterales</taxon>
        <taxon>Rhodanobacteraceae</taxon>
        <taxon>Rhodanobacter</taxon>
    </lineage>
</organism>
<comment type="similarity">
    <text evidence="2">Belongs to the binding-protein-dependent transport system permease family. CysTW subfamily.</text>
</comment>
<evidence type="ECO:0000256" key="8">
    <source>
        <dbReference type="RuleBase" id="RU363032"/>
    </source>
</evidence>
<accession>A0ABW4AX91</accession>
<gene>
    <name evidence="10" type="ORF">ACFQ45_00650</name>
</gene>
<proteinExistence type="inferred from homology"/>
<dbReference type="CDD" id="cd06261">
    <property type="entry name" value="TM_PBP2"/>
    <property type="match status" value="1"/>
</dbReference>
<dbReference type="Proteomes" id="UP001597059">
    <property type="component" value="Unassembled WGS sequence"/>
</dbReference>
<keyword evidence="4" id="KW-1003">Cell membrane</keyword>
<feature type="transmembrane region" description="Helical" evidence="8">
    <location>
        <begin position="9"/>
        <end position="35"/>
    </location>
</feature>
<dbReference type="Gene3D" id="1.10.3720.10">
    <property type="entry name" value="MetI-like"/>
    <property type="match status" value="1"/>
</dbReference>
<evidence type="ECO:0000256" key="1">
    <source>
        <dbReference type="ARBA" id="ARBA00004651"/>
    </source>
</evidence>
<name>A0ABW4AX91_9GAMM</name>
<dbReference type="PANTHER" id="PTHR42929:SF3">
    <property type="entry name" value="PUTRESCINE TRANSPORT SYSTEM PERMEASE PROTEIN POTH"/>
    <property type="match status" value="1"/>
</dbReference>
<feature type="transmembrane region" description="Helical" evidence="8">
    <location>
        <begin position="169"/>
        <end position="191"/>
    </location>
</feature>
<keyword evidence="5 8" id="KW-0812">Transmembrane</keyword>
<evidence type="ECO:0000313" key="10">
    <source>
        <dbReference type="EMBL" id="MFD1381858.1"/>
    </source>
</evidence>
<keyword evidence="11" id="KW-1185">Reference proteome</keyword>
<evidence type="ECO:0000256" key="6">
    <source>
        <dbReference type="ARBA" id="ARBA00022989"/>
    </source>
</evidence>
<dbReference type="InterPro" id="IPR035906">
    <property type="entry name" value="MetI-like_sf"/>
</dbReference>